<comment type="caution">
    <text evidence="1">The sequence shown here is derived from an EMBL/GenBank/DDBJ whole genome shotgun (WGS) entry which is preliminary data.</text>
</comment>
<sequence>MPSLRKWLISALATALAAFLALLLLYPLGLQALILGGLRDLEVASLQLTLYLSNRTVFCYEGALEIKNLGHSGLAYELVFSLEGSPEFFSIERGGEIFFALERGSLTQRVLRLEPGSSVSLTVCAKTPSPSSLELRVLDPRFREATETSVMVRIVETDWWRREFTRRLSILYTASREGVALFEVTGSGEVYVNGQPVGRAPALQGVDAGSLAVVYVKGGVGYLLPFQVEAWELRGDRVVEPRGLRVGAIGPYDRLVFAAYVSNETRVDIYFGGKLDEAFPPAGRLEGGLVEVKGLRVLLDSYGFAAPGLYVNLSGRIAFPYQVRLEYYSDWGDWRPVVVGPVRAIAAFNTTGLSGYVVDAFLMVWGLNLNVTQLEVWPMTIRRGIVLDWAAPLIEAENVSMELICGTACGSLPLKLEPWGVKLCEDYWQPGDHRFGYFTLLFRWGELGSVRSVRSRLSSFPGD</sequence>
<name>A0A7C4H2Y2_THEPE</name>
<dbReference type="EMBL" id="DTBQ01000008">
    <property type="protein sequence ID" value="HGM46163.1"/>
    <property type="molecule type" value="Genomic_DNA"/>
</dbReference>
<organism evidence="1">
    <name type="scientific">Thermofilum pendens</name>
    <dbReference type="NCBI Taxonomy" id="2269"/>
    <lineage>
        <taxon>Archaea</taxon>
        <taxon>Thermoproteota</taxon>
        <taxon>Thermoprotei</taxon>
        <taxon>Thermofilales</taxon>
        <taxon>Thermofilaceae</taxon>
        <taxon>Thermofilum</taxon>
    </lineage>
</organism>
<dbReference type="AlphaFoldDB" id="A0A7C4H2Y2"/>
<accession>A0A7C4H2Y2</accession>
<reference evidence="1" key="1">
    <citation type="journal article" date="2020" name="mSystems">
        <title>Genome- and Community-Level Interaction Insights into Carbon Utilization and Element Cycling Functions of Hydrothermarchaeota in Hydrothermal Sediment.</title>
        <authorList>
            <person name="Zhou Z."/>
            <person name="Liu Y."/>
            <person name="Xu W."/>
            <person name="Pan J."/>
            <person name="Luo Z.H."/>
            <person name="Li M."/>
        </authorList>
    </citation>
    <scope>NUCLEOTIDE SEQUENCE</scope>
    <source>
        <strain evidence="1">SpSt-649</strain>
    </source>
</reference>
<protein>
    <submittedName>
        <fullName evidence="1">Uncharacterized protein</fullName>
    </submittedName>
</protein>
<gene>
    <name evidence="1" type="ORF">ENU21_00215</name>
</gene>
<proteinExistence type="predicted"/>
<evidence type="ECO:0000313" key="1">
    <source>
        <dbReference type="EMBL" id="HGM46163.1"/>
    </source>
</evidence>